<dbReference type="RefSeq" id="WP_089242075.1">
    <property type="nucleotide sequence ID" value="NZ_FZOK01000014.1"/>
</dbReference>
<dbReference type="NCBIfam" id="TIGR02436">
    <property type="entry name" value="four helix bundle protein"/>
    <property type="match status" value="1"/>
</dbReference>
<keyword evidence="2" id="KW-1185">Reference proteome</keyword>
<dbReference type="SUPFAM" id="SSF158446">
    <property type="entry name" value="IVS-encoded protein-like"/>
    <property type="match status" value="1"/>
</dbReference>
<dbReference type="InterPro" id="IPR036583">
    <property type="entry name" value="23S_rRNA_IVS_sf"/>
</dbReference>
<dbReference type="EMBL" id="FZOK01000014">
    <property type="protein sequence ID" value="SNS62553.1"/>
    <property type="molecule type" value="Genomic_DNA"/>
</dbReference>
<dbReference type="Gene3D" id="1.20.1440.60">
    <property type="entry name" value="23S rRNA-intervening sequence"/>
    <property type="match status" value="1"/>
</dbReference>
<evidence type="ECO:0000313" key="1">
    <source>
        <dbReference type="EMBL" id="SNS62553.1"/>
    </source>
</evidence>
<reference evidence="2" key="1">
    <citation type="submission" date="2017-06" db="EMBL/GenBank/DDBJ databases">
        <authorList>
            <person name="Varghese N."/>
            <person name="Submissions S."/>
        </authorList>
    </citation>
    <scope>NUCLEOTIDE SEQUENCE [LARGE SCALE GENOMIC DNA]</scope>
    <source>
        <strain evidence="2">5C</strain>
    </source>
</reference>
<dbReference type="Proteomes" id="UP000198480">
    <property type="component" value="Unassembled WGS sequence"/>
</dbReference>
<dbReference type="OrthoDB" id="9811959at2"/>
<proteinExistence type="predicted"/>
<gene>
    <name evidence="1" type="ORF">SAMN06295967_11454</name>
</gene>
<dbReference type="InterPro" id="IPR012657">
    <property type="entry name" value="23S_rRNA-intervening_sequence"/>
</dbReference>
<dbReference type="PANTHER" id="PTHR38471">
    <property type="entry name" value="FOUR HELIX BUNDLE PROTEIN"/>
    <property type="match status" value="1"/>
</dbReference>
<evidence type="ECO:0000313" key="2">
    <source>
        <dbReference type="Proteomes" id="UP000198480"/>
    </source>
</evidence>
<dbReference type="AlphaFoldDB" id="A0A239G243"/>
<dbReference type="Pfam" id="PF05635">
    <property type="entry name" value="23S_rRNA_IVP"/>
    <property type="match status" value="1"/>
</dbReference>
<dbReference type="PANTHER" id="PTHR38471:SF2">
    <property type="entry name" value="FOUR HELIX BUNDLE PROTEIN"/>
    <property type="match status" value="1"/>
</dbReference>
<accession>A0A239G243</accession>
<organism evidence="1 2">
    <name type="scientific">Belliella buryatensis</name>
    <dbReference type="NCBI Taxonomy" id="1500549"/>
    <lineage>
        <taxon>Bacteria</taxon>
        <taxon>Pseudomonadati</taxon>
        <taxon>Bacteroidota</taxon>
        <taxon>Cytophagia</taxon>
        <taxon>Cytophagales</taxon>
        <taxon>Cyclobacteriaceae</taxon>
        <taxon>Belliella</taxon>
    </lineage>
</organism>
<protein>
    <submittedName>
        <fullName evidence="1">Four helix bundle protein</fullName>
    </submittedName>
</protein>
<sequence length="133" mass="15744">MEDKKKFIPLKDLEIYQLSRKLSAIAWKIYSRLSYQDKKVWGDQMLESVDSVGANITEGYGRYHYLEKMRFYFIARASLSEGKEHWLDLGFERGKVTTEEWDEICQIHKPLQIKLNNTISKTYDSKRGGNNER</sequence>
<name>A0A239G243_9BACT</name>